<dbReference type="Gene3D" id="2.60.40.10">
    <property type="entry name" value="Immunoglobulins"/>
    <property type="match status" value="3"/>
</dbReference>
<name>A0A8M1RJH2_DANRE</name>
<dbReference type="PROSITE" id="PS50835">
    <property type="entry name" value="IG_LIKE"/>
    <property type="match status" value="1"/>
</dbReference>
<proteinExistence type="predicted"/>
<dbReference type="InterPro" id="IPR003599">
    <property type="entry name" value="Ig_sub"/>
</dbReference>
<dbReference type="PANTHER" id="PTHR21063:SF4">
    <property type="entry name" value="CD48 ANTIGEN-RELATED"/>
    <property type="match status" value="1"/>
</dbReference>
<dbReference type="GeneID" id="100000686"/>
<keyword evidence="1" id="KW-0812">Transmembrane</keyword>
<sequence>MKTRKFAKFTSNYIKMTLFCLCMCFLLKGAFGNIKLVHDGDSVTLQSALTNVQKYERVLWTFGPDSTRIAQINNAINKISVYNEVLNGKFRGKLSLDAQTGSLTIANATSQHAGLYELNTVGGNDVLSKQFRVIILAHLPAPVLMRNSSQCSSSSSSSVQYCSVLCSVVNVSAVSLSWYKGNSVLSSISVSDLSISLTLPLEVEYQDRNTYSCVIDNTISNQTTHLDISTLCQPCEVGVSSLNSGNSVPFGDVVLICIGIAVTFVILAAAGMFSIYWRYKKTHQTCQTPVQQVSEVHEGDDMVEMDELKTMSVSVGGSVMLNTGFTKIKSCDVLQWRFGEPNSDVTNPFVVIRRLNEPDFTEYAGHDETFRDRLQLDQQNGYLKISDIRPTDFGIYKLNIARNGRNVISKTFIVKDSSEDIREASETESLLKTEMISDSRV</sequence>
<dbReference type="CDD" id="cd00096">
    <property type="entry name" value="Ig"/>
    <property type="match status" value="1"/>
</dbReference>
<keyword evidence="1" id="KW-1133">Transmembrane helix</keyword>
<dbReference type="FunCoup" id="A0A8M1RJH2">
    <property type="interactions" value="466"/>
</dbReference>
<feature type="domain" description="Ig-like" evidence="2">
    <location>
        <begin position="142"/>
        <end position="229"/>
    </location>
</feature>
<dbReference type="InterPro" id="IPR013783">
    <property type="entry name" value="Ig-like_fold"/>
</dbReference>
<gene>
    <name evidence="4 5" type="ORF">zgc:171601</name>
</gene>
<reference evidence="4" key="1">
    <citation type="submission" date="2025-08" db="UniProtKB">
        <authorList>
            <consortium name="RefSeq"/>
        </authorList>
    </citation>
    <scope>IDENTIFICATION</scope>
    <source>
        <strain evidence="4">Tuebingen</strain>
        <tissue evidence="4">Fibroblasts and whole tissue</tissue>
    </source>
</reference>
<protein>
    <submittedName>
        <fullName evidence="4">Uncharacterized protein zgc:171601 isoform X1</fullName>
    </submittedName>
</protein>
<evidence type="ECO:0000313" key="3">
    <source>
        <dbReference type="Proteomes" id="UP000000437"/>
    </source>
</evidence>
<dbReference type="SMR" id="A0A8M1RJH2"/>
<dbReference type="InterPro" id="IPR007110">
    <property type="entry name" value="Ig-like_dom"/>
</dbReference>
<evidence type="ECO:0000313" key="4">
    <source>
        <dbReference type="RefSeq" id="XP_003201016.3"/>
    </source>
</evidence>
<keyword evidence="3" id="KW-1185">Reference proteome</keyword>
<dbReference type="RefSeq" id="XP_003201016.3">
    <property type="nucleotide sequence ID" value="XM_003200968.7"/>
</dbReference>
<accession>A0A8M1RJH2</accession>
<dbReference type="ZFIN" id="ZDB-GENE-080220-33">
    <property type="gene designation" value="zgc:171601"/>
</dbReference>
<evidence type="ECO:0000313" key="5">
    <source>
        <dbReference type="ZFIN" id="ZDB-GENE-080220-33"/>
    </source>
</evidence>
<organism evidence="3 4">
    <name type="scientific">Danio rerio</name>
    <name type="common">Zebrafish</name>
    <name type="synonym">Brachydanio rerio</name>
    <dbReference type="NCBI Taxonomy" id="7955"/>
    <lineage>
        <taxon>Eukaryota</taxon>
        <taxon>Metazoa</taxon>
        <taxon>Chordata</taxon>
        <taxon>Craniata</taxon>
        <taxon>Vertebrata</taxon>
        <taxon>Euteleostomi</taxon>
        <taxon>Actinopterygii</taxon>
        <taxon>Neopterygii</taxon>
        <taxon>Teleostei</taxon>
        <taxon>Ostariophysi</taxon>
        <taxon>Cypriniformes</taxon>
        <taxon>Danionidae</taxon>
        <taxon>Danioninae</taxon>
        <taxon>Danio</taxon>
    </lineage>
</organism>
<dbReference type="PANTHER" id="PTHR21063">
    <property type="entry name" value="LFA-3"/>
    <property type="match status" value="1"/>
</dbReference>
<evidence type="ECO:0000259" key="2">
    <source>
        <dbReference type="PROSITE" id="PS50835"/>
    </source>
</evidence>
<dbReference type="SUPFAM" id="SSF48726">
    <property type="entry name" value="Immunoglobulin"/>
    <property type="match status" value="3"/>
</dbReference>
<dbReference type="InterPro" id="IPR036179">
    <property type="entry name" value="Ig-like_dom_sf"/>
</dbReference>
<evidence type="ECO:0000256" key="1">
    <source>
        <dbReference type="SAM" id="Phobius"/>
    </source>
</evidence>
<dbReference type="KEGG" id="dre:100000686"/>
<feature type="transmembrane region" description="Helical" evidence="1">
    <location>
        <begin position="253"/>
        <end position="277"/>
    </location>
</feature>
<keyword evidence="1" id="KW-0472">Membrane</keyword>
<dbReference type="AlphaFoldDB" id="A0A8M1RJH2"/>
<dbReference type="AGR" id="ZFIN:ZDB-GENE-080220-33"/>
<dbReference type="Proteomes" id="UP000000437">
    <property type="component" value="Chromosome 22"/>
</dbReference>
<dbReference type="OrthoDB" id="8886200at2759"/>
<dbReference type="OMA" id="YERILWT"/>
<dbReference type="SMART" id="SM00409">
    <property type="entry name" value="IG"/>
    <property type="match status" value="2"/>
</dbReference>